<keyword evidence="5" id="KW-1185">Reference proteome</keyword>
<dbReference type="InterPro" id="IPR022770">
    <property type="entry name" value="IucA/IucC-like_C"/>
</dbReference>
<accession>A0ABV8QLL1</accession>
<feature type="domain" description="Aerobactin siderophore biosynthesis IucA/IucC-like C-terminal" evidence="3">
    <location>
        <begin position="397"/>
        <end position="557"/>
    </location>
</feature>
<organism evidence="4 5">
    <name type="scientific">Marinobacter lacisalsi</name>
    <dbReference type="NCBI Taxonomy" id="475979"/>
    <lineage>
        <taxon>Bacteria</taxon>
        <taxon>Pseudomonadati</taxon>
        <taxon>Pseudomonadota</taxon>
        <taxon>Gammaproteobacteria</taxon>
        <taxon>Pseudomonadales</taxon>
        <taxon>Marinobacteraceae</taxon>
        <taxon>Marinobacter</taxon>
    </lineage>
</organism>
<evidence type="ECO:0000259" key="2">
    <source>
        <dbReference type="Pfam" id="PF04183"/>
    </source>
</evidence>
<name>A0ABV8QLL1_9GAMM</name>
<evidence type="ECO:0000313" key="4">
    <source>
        <dbReference type="EMBL" id="MFC4260602.1"/>
    </source>
</evidence>
<sequence>MTSSRESLDPSVNAYFNALLRETGPWPWHPLPGHYSITHSGTGATLLIPCRFHSRGGRHLLGPELWMDQGEGVAPISFLKAVEWTLSLPELGDRASVQNRQNLLRRVQRSHENLNLAQACRLRHSPDPEHAPEPFIQSEQALVNGHSIHPCPKDLGNMAAEEVSAFAPEYGGRFPLMWYSVAPEHLRSHASAQASLSGAVRSLLSQESPGVRQRVETALAEGQAIIPCHPFQHRHWQAHPGLRQLQSDGRLRCLGMGGSQWHATSSLRAIWADRQEWMLKFSLSVRITNSLRHLQPQEAVRGPVLADLLTSDSGRWWRARHPRFQVLDEPVTAVICDQDGQALPETTLVLRDNPFRGEASRNCELLATLLQDNPATGLSRLGACLRARNAGEEEAMAWLGAYLELAVRPLLDAQSNLGLLFGAHQQNLILRLDSQFQPVAAWFRDCQGTGFSSLAHRRFGPSLTDTVQTSGNELPDELGVRLFCYYLFINSTFNVISSLAAADLCREDRLWHQLREWLQQRQAEHPADASALDYLLTSPQLYAKNNFLCSLRALNENTLDDLESIYHPMPNPLVTGQPEKTKDDDYHDALIAH</sequence>
<dbReference type="EMBL" id="JBHSDI010000059">
    <property type="protein sequence ID" value="MFC4260602.1"/>
    <property type="molecule type" value="Genomic_DNA"/>
</dbReference>
<comment type="caution">
    <text evidence="4">The sequence shown here is derived from an EMBL/GenBank/DDBJ whole genome shotgun (WGS) entry which is preliminary data.</text>
</comment>
<protein>
    <submittedName>
        <fullName evidence="4">IucA/IucC family protein</fullName>
    </submittedName>
</protein>
<dbReference type="Pfam" id="PF06276">
    <property type="entry name" value="FhuF"/>
    <property type="match status" value="1"/>
</dbReference>
<dbReference type="Pfam" id="PF04183">
    <property type="entry name" value="IucA_IucC"/>
    <property type="match status" value="1"/>
</dbReference>
<dbReference type="RefSeq" id="WP_379889280.1">
    <property type="nucleotide sequence ID" value="NZ_JBHSDI010000059.1"/>
</dbReference>
<feature type="domain" description="Aerobactin siderophore biosynthesis IucA/IucC N-terminal" evidence="2">
    <location>
        <begin position="135"/>
        <end position="370"/>
    </location>
</feature>
<gene>
    <name evidence="4" type="ORF">ACFOZ5_16415</name>
</gene>
<dbReference type="InterPro" id="IPR037455">
    <property type="entry name" value="LucA/IucC-like"/>
</dbReference>
<dbReference type="PANTHER" id="PTHR34384">
    <property type="entry name" value="L-2,3-DIAMINOPROPANOATE--CITRATE LIGASE"/>
    <property type="match status" value="1"/>
</dbReference>
<reference evidence="5" key="1">
    <citation type="journal article" date="2019" name="Int. J. Syst. Evol. Microbiol.">
        <title>The Global Catalogue of Microorganisms (GCM) 10K type strain sequencing project: providing services to taxonomists for standard genome sequencing and annotation.</title>
        <authorList>
            <consortium name="The Broad Institute Genomics Platform"/>
            <consortium name="The Broad Institute Genome Sequencing Center for Infectious Disease"/>
            <person name="Wu L."/>
            <person name="Ma J."/>
        </authorList>
    </citation>
    <scope>NUCLEOTIDE SEQUENCE [LARGE SCALE GENOMIC DNA]</scope>
    <source>
        <strain evidence="5">CECT 7297</strain>
    </source>
</reference>
<dbReference type="Proteomes" id="UP001595798">
    <property type="component" value="Unassembled WGS sequence"/>
</dbReference>
<evidence type="ECO:0000259" key="3">
    <source>
        <dbReference type="Pfam" id="PF06276"/>
    </source>
</evidence>
<comment type="similarity">
    <text evidence="1">Belongs to the IucA/IucC family.</text>
</comment>
<evidence type="ECO:0000313" key="5">
    <source>
        <dbReference type="Proteomes" id="UP001595798"/>
    </source>
</evidence>
<dbReference type="PANTHER" id="PTHR34384:SF5">
    <property type="entry name" value="L-2,3-DIAMINOPROPANOATE--CITRATE LIGASE"/>
    <property type="match status" value="1"/>
</dbReference>
<dbReference type="Gene3D" id="1.10.510.40">
    <property type="match status" value="1"/>
</dbReference>
<dbReference type="InterPro" id="IPR007310">
    <property type="entry name" value="Aerobactin_biosyn_IucA/IucC_N"/>
</dbReference>
<evidence type="ECO:0000256" key="1">
    <source>
        <dbReference type="ARBA" id="ARBA00007832"/>
    </source>
</evidence>
<proteinExistence type="inferred from homology"/>